<evidence type="ECO:0000259" key="4">
    <source>
        <dbReference type="PROSITE" id="PS50296"/>
    </source>
</evidence>
<feature type="compositionally biased region" description="Basic and acidic residues" evidence="3">
    <location>
        <begin position="257"/>
        <end position="268"/>
    </location>
</feature>
<dbReference type="InterPro" id="IPR058886">
    <property type="entry name" value="SWIB_eIF2D"/>
</dbReference>
<evidence type="ECO:0000313" key="7">
    <source>
        <dbReference type="Proteomes" id="UP000267251"/>
    </source>
</evidence>
<dbReference type="InterPro" id="IPR057429">
    <property type="entry name" value="WH_eIF2D"/>
</dbReference>
<dbReference type="Gene3D" id="3.30.780.10">
    <property type="entry name" value="SUI1-like domain"/>
    <property type="match status" value="1"/>
</dbReference>
<dbReference type="InterPro" id="IPR036877">
    <property type="entry name" value="SUI1_dom_sf"/>
</dbReference>
<dbReference type="SUPFAM" id="SSF88697">
    <property type="entry name" value="PUA domain-like"/>
    <property type="match status" value="1"/>
</dbReference>
<evidence type="ECO:0008006" key="8">
    <source>
        <dbReference type="Google" id="ProtNLM"/>
    </source>
</evidence>
<evidence type="ECO:0000259" key="5">
    <source>
        <dbReference type="PROSITE" id="PS51925"/>
    </source>
</evidence>
<dbReference type="SUPFAM" id="SSF47592">
    <property type="entry name" value="SWIB/MDM2 domain"/>
    <property type="match status" value="1"/>
</dbReference>
<proteinExistence type="inferred from homology"/>
<dbReference type="InterPro" id="IPR036885">
    <property type="entry name" value="SWIB_MDM2_dom_sf"/>
</dbReference>
<feature type="region of interest" description="Disordered" evidence="3">
    <location>
        <begin position="33"/>
        <end position="62"/>
    </location>
</feature>
<dbReference type="Gene3D" id="3.10.400.20">
    <property type="match status" value="1"/>
</dbReference>
<dbReference type="InterPro" id="IPR015947">
    <property type="entry name" value="PUA-like_sf"/>
</dbReference>
<dbReference type="PROSITE" id="PS50890">
    <property type="entry name" value="PUA"/>
    <property type="match status" value="1"/>
</dbReference>
<dbReference type="GO" id="GO:0001731">
    <property type="term" value="P:formation of translation preinitiation complex"/>
    <property type="evidence" value="ECO:0007669"/>
    <property type="project" value="InterPro"/>
</dbReference>
<dbReference type="AlphaFoldDB" id="A0A4P9Y4W9"/>
<dbReference type="Pfam" id="PF17832">
    <property type="entry name" value="Pre-PUA"/>
    <property type="match status" value="1"/>
</dbReference>
<dbReference type="PANTHER" id="PTHR12217:SF4">
    <property type="entry name" value="EUKARYOTIC TRANSLATION INITIATION FACTOR 2D"/>
    <property type="match status" value="1"/>
</dbReference>
<gene>
    <name evidence="6" type="ORF">BJ684DRAFT_9268</name>
</gene>
<dbReference type="Pfam" id="PF25304">
    <property type="entry name" value="WHD_eIF2D"/>
    <property type="match status" value="1"/>
</dbReference>
<reference evidence="7" key="1">
    <citation type="journal article" date="2018" name="Nat. Microbiol.">
        <title>Leveraging single-cell genomics to expand the fungal tree of life.</title>
        <authorList>
            <person name="Ahrendt S.R."/>
            <person name="Quandt C.A."/>
            <person name="Ciobanu D."/>
            <person name="Clum A."/>
            <person name="Salamov A."/>
            <person name="Andreopoulos B."/>
            <person name="Cheng J.F."/>
            <person name="Woyke T."/>
            <person name="Pelin A."/>
            <person name="Henrissat B."/>
            <person name="Reynolds N.K."/>
            <person name="Benny G.L."/>
            <person name="Smith M.E."/>
            <person name="James T.Y."/>
            <person name="Grigoriev I.V."/>
        </authorList>
    </citation>
    <scope>NUCLEOTIDE SEQUENCE [LARGE SCALE GENOMIC DNA]</scope>
</reference>
<dbReference type="Pfam" id="PF26292">
    <property type="entry name" value="PUA_elF2D"/>
    <property type="match status" value="1"/>
</dbReference>
<dbReference type="Pfam" id="PF26291">
    <property type="entry name" value="SWIB_eIF2D"/>
    <property type="match status" value="1"/>
</dbReference>
<evidence type="ECO:0000256" key="1">
    <source>
        <dbReference type="ARBA" id="ARBA00010359"/>
    </source>
</evidence>
<dbReference type="InterPro" id="IPR039757">
    <property type="entry name" value="EIF2D"/>
</dbReference>
<keyword evidence="7" id="KW-1185">Reference proteome</keyword>
<dbReference type="InterPro" id="IPR041366">
    <property type="entry name" value="Pre-PUA"/>
</dbReference>
<feature type="compositionally biased region" description="Basic and acidic residues" evidence="3">
    <location>
        <begin position="381"/>
        <end position="395"/>
    </location>
</feature>
<keyword evidence="2" id="KW-0963">Cytoplasm</keyword>
<dbReference type="Proteomes" id="UP000267251">
    <property type="component" value="Unassembled WGS sequence"/>
</dbReference>
<dbReference type="NCBIfam" id="TIGR00451">
    <property type="entry name" value="unchar_dom_2"/>
    <property type="match status" value="1"/>
</dbReference>
<dbReference type="InterPro" id="IPR039759">
    <property type="entry name" value="eIF2D_SUI1"/>
</dbReference>
<dbReference type="InterPro" id="IPR003121">
    <property type="entry name" value="SWIB_MDM2_domain"/>
</dbReference>
<feature type="region of interest" description="Disordered" evidence="3">
    <location>
        <begin position="223"/>
        <end position="268"/>
    </location>
</feature>
<dbReference type="CDD" id="cd21156">
    <property type="entry name" value="PUA_eIF2d-like"/>
    <property type="match status" value="1"/>
</dbReference>
<evidence type="ECO:0000256" key="3">
    <source>
        <dbReference type="SAM" id="MobiDB-lite"/>
    </source>
</evidence>
<dbReference type="GO" id="GO:0003723">
    <property type="term" value="F:RNA binding"/>
    <property type="evidence" value="ECO:0007669"/>
    <property type="project" value="InterPro"/>
</dbReference>
<dbReference type="PROSITE" id="PS51925">
    <property type="entry name" value="SWIB_MDM2"/>
    <property type="match status" value="1"/>
</dbReference>
<evidence type="ECO:0000256" key="2">
    <source>
        <dbReference type="ARBA" id="ARBA00022490"/>
    </source>
</evidence>
<evidence type="ECO:0000313" key="6">
    <source>
        <dbReference type="EMBL" id="RKP13997.1"/>
    </source>
</evidence>
<dbReference type="InterPro" id="IPR004521">
    <property type="entry name" value="Uncharacterised_CHP00451"/>
</dbReference>
<dbReference type="SUPFAM" id="SSF55159">
    <property type="entry name" value="eIF1-like"/>
    <property type="match status" value="1"/>
</dbReference>
<dbReference type="CDD" id="cd11608">
    <property type="entry name" value="eIF2D_C"/>
    <property type="match status" value="1"/>
</dbReference>
<name>A0A4P9Y4W9_9FUNG</name>
<dbReference type="PROSITE" id="PS50296">
    <property type="entry name" value="SUI1"/>
    <property type="match status" value="1"/>
</dbReference>
<dbReference type="Pfam" id="PF01253">
    <property type="entry name" value="SUI1"/>
    <property type="match status" value="1"/>
</dbReference>
<organism evidence="6 7">
    <name type="scientific">Piptocephalis cylindrospora</name>
    <dbReference type="NCBI Taxonomy" id="1907219"/>
    <lineage>
        <taxon>Eukaryota</taxon>
        <taxon>Fungi</taxon>
        <taxon>Fungi incertae sedis</taxon>
        <taxon>Zoopagomycota</taxon>
        <taxon>Zoopagomycotina</taxon>
        <taxon>Zoopagomycetes</taxon>
        <taxon>Zoopagales</taxon>
        <taxon>Piptocephalidaceae</taxon>
        <taxon>Piptocephalis</taxon>
    </lineage>
</organism>
<protein>
    <recommendedName>
        <fullName evidence="8">SUI1 domain-containing protein</fullName>
    </recommendedName>
</protein>
<dbReference type="PANTHER" id="PTHR12217">
    <property type="entry name" value="EUKARYOTIC TRANSLATION INITIATION FACTOR 2D"/>
    <property type="match status" value="1"/>
</dbReference>
<feature type="domain" description="DM2" evidence="5">
    <location>
        <begin position="415"/>
        <end position="499"/>
    </location>
</feature>
<dbReference type="InterPro" id="IPR048248">
    <property type="entry name" value="PUA_eIF2d-like"/>
</dbReference>
<sequence length="615" mass="68435">MFKRPFQAKAFAPMRSSDRRRLLKDLYSQYPSLNPISNPPEAEAAQEGNTEAELTNLKEQDKGAKATILPDTVLSAKASTHTGEPIVAYTDTEGKPLWVRLDVEKHGRRREKFMPTVYTLWEHPDLFPTICTHAPVVPILLGGADLMLPGVVIPAEGFPDLREGDWVSITISGHKAPLAVGMMAVDTKKLTRDRQGRLHGRCVHILHVYRDFLWKHGGKTHPPDLSEVRHMKSQGPDGVEKDDDEECTDIPTPSKVEQSEGERKEPRMPVEEVDSHLQQALLHALCVKIGSQHASSLLPISASLLYETYILPCRPPGSKADIKQSSWKKISKFLKVMDKEKLMRVKEVRGDLQVLSVNWKHKFITGFVPQETIESTGKTKGGSEKDGEAKSKAKEGGSQASAGGSNKAGQVRVEYYYKPNHPTGHLFIAQDAPKDKFYDALGVKQVLQDYLDENDLVNQRNKRLVILDLLLSDMILGKDERNGIQEMPRDTVLQRILDKMQSHYLLHLPGQDPQMRKGSATPLGVHLEKRQGRKVVTRITGLDSWGQDVDEIAKVLQVACAGSASVQQQNGAKPGVMEVQIQGDQGSKVMDLLTSRGIPGKFIRLDSKGLDKKKK</sequence>
<comment type="similarity">
    <text evidence="1">Belongs to the eIF2D family.</text>
</comment>
<dbReference type="EMBL" id="KZ987906">
    <property type="protein sequence ID" value="RKP13997.1"/>
    <property type="molecule type" value="Genomic_DNA"/>
</dbReference>
<dbReference type="OrthoDB" id="199771at2759"/>
<dbReference type="InterPro" id="IPR001950">
    <property type="entry name" value="SUI1"/>
</dbReference>
<dbReference type="GO" id="GO:0003743">
    <property type="term" value="F:translation initiation factor activity"/>
    <property type="evidence" value="ECO:0007669"/>
    <property type="project" value="InterPro"/>
</dbReference>
<feature type="region of interest" description="Disordered" evidence="3">
    <location>
        <begin position="374"/>
        <end position="406"/>
    </location>
</feature>
<feature type="domain" description="SUI1" evidence="4">
    <location>
        <begin position="523"/>
        <end position="597"/>
    </location>
</feature>
<accession>A0A4P9Y4W9</accession>